<organism evidence="1 2">
    <name type="scientific">Jeotgalibacillus haloalkalitolerans</name>
    <dbReference type="NCBI Taxonomy" id="3104292"/>
    <lineage>
        <taxon>Bacteria</taxon>
        <taxon>Bacillati</taxon>
        <taxon>Bacillota</taxon>
        <taxon>Bacilli</taxon>
        <taxon>Bacillales</taxon>
        <taxon>Caryophanaceae</taxon>
        <taxon>Jeotgalibacillus</taxon>
    </lineage>
</organism>
<gene>
    <name evidence="1" type="ORF">UFB30_15690</name>
</gene>
<keyword evidence="2" id="KW-1185">Reference proteome</keyword>
<evidence type="ECO:0000313" key="1">
    <source>
        <dbReference type="EMBL" id="MDZ5713674.1"/>
    </source>
</evidence>
<accession>A0ABU5KR08</accession>
<proteinExistence type="predicted"/>
<dbReference type="Proteomes" id="UP001292084">
    <property type="component" value="Unassembled WGS sequence"/>
</dbReference>
<name>A0ABU5KR08_9BACL</name>
<comment type="caution">
    <text evidence="1">The sequence shown here is derived from an EMBL/GenBank/DDBJ whole genome shotgun (WGS) entry which is preliminary data.</text>
</comment>
<sequence length="72" mass="8297">MEKFEVNPNPVNVNHKHYYEAIYTNFKGEVTGTAILGENVRTFYQEMLKRKESGSSCDKRCPGGKVLERSNR</sequence>
<dbReference type="EMBL" id="JAXQNN010000008">
    <property type="protein sequence ID" value="MDZ5713674.1"/>
    <property type="molecule type" value="Genomic_DNA"/>
</dbReference>
<protein>
    <submittedName>
        <fullName evidence="1">Uncharacterized protein</fullName>
    </submittedName>
</protein>
<reference evidence="1 2" key="1">
    <citation type="submission" date="2023-12" db="EMBL/GenBank/DDBJ databases">
        <title>Jeotgalibacillus haloalkaliphilus sp. nov., a novel salt-tolerant bacteria, isolated from the estuary of the Fenhe River into the Yellow River.</title>
        <authorList>
            <person name="Li Y."/>
        </authorList>
    </citation>
    <scope>NUCLEOTIDE SEQUENCE [LARGE SCALE GENOMIC DNA]</scope>
    <source>
        <strain evidence="1 2">HH7-29</strain>
    </source>
</reference>
<evidence type="ECO:0000313" key="2">
    <source>
        <dbReference type="Proteomes" id="UP001292084"/>
    </source>
</evidence>